<accession>A0AAU9KVM1</accession>
<sequence length="346" mass="37814">MLRMVQDAADINTTTLLKVAVNLLYTSTSLCPLDSVVPSSSDTLATSLLPLNAVFRGNIQLSNATNGSGCAMYLTIKGTISFTSDDYQDIFDVVRNVHQQLTEQLSSKGLENVVLTQTEIALDNNKLFTVLMTSGELKEAPKSVVTVHKGACKELLNTLQGGEDEKMLLPGHVDISILDAAKMDDEDEDVKCVVDLEVAALVSPIGADTEAFQLLKTVDEKMERFFAGQLDAALASANVRLYAASTDENETLYSVVETGSANAFSTTNMTFNLPSFKEALGIFALVAVLVAMMVGVVIQKKRNDRCSRKRYERADRAAQIHRVSISMSRYDKKQDQEYDGEEDSLL</sequence>
<keyword evidence="1" id="KW-0472">Membrane</keyword>
<keyword evidence="1" id="KW-1133">Transmembrane helix</keyword>
<protein>
    <submittedName>
        <fullName evidence="2">Uncharacterized protein</fullName>
    </submittedName>
</protein>
<gene>
    <name evidence="2" type="ORF">PBS003_LOCUS3898</name>
</gene>
<evidence type="ECO:0000313" key="3">
    <source>
        <dbReference type="Proteomes" id="UP001160483"/>
    </source>
</evidence>
<dbReference type="EMBL" id="CAKKTJ010000168">
    <property type="protein sequence ID" value="CAH0477145.1"/>
    <property type="molecule type" value="Genomic_DNA"/>
</dbReference>
<comment type="caution">
    <text evidence="2">The sequence shown here is derived from an EMBL/GenBank/DDBJ whole genome shotgun (WGS) entry which is preliminary data.</text>
</comment>
<proteinExistence type="predicted"/>
<reference evidence="2" key="1">
    <citation type="submission" date="2021-11" db="EMBL/GenBank/DDBJ databases">
        <authorList>
            <person name="Islam A."/>
            <person name="Islam S."/>
            <person name="Flora M.S."/>
            <person name="Rahman M."/>
            <person name="Ziaur R.M."/>
            <person name="Epstein J.H."/>
            <person name="Hassan M."/>
            <person name="Klassen M."/>
            <person name="Woodard K."/>
            <person name="Webb A."/>
            <person name="Webby R.J."/>
            <person name="El Zowalaty M.E."/>
        </authorList>
    </citation>
    <scope>NUCLEOTIDE SEQUENCE</scope>
    <source>
        <strain evidence="2">Pbs3</strain>
    </source>
</reference>
<evidence type="ECO:0000256" key="1">
    <source>
        <dbReference type="SAM" id="Phobius"/>
    </source>
</evidence>
<dbReference type="AlphaFoldDB" id="A0AAU9KVM1"/>
<name>A0AAU9KVM1_9STRA</name>
<organism evidence="2 3">
    <name type="scientific">Peronospora belbahrii</name>
    <dbReference type="NCBI Taxonomy" id="622444"/>
    <lineage>
        <taxon>Eukaryota</taxon>
        <taxon>Sar</taxon>
        <taxon>Stramenopiles</taxon>
        <taxon>Oomycota</taxon>
        <taxon>Peronosporomycetes</taxon>
        <taxon>Peronosporales</taxon>
        <taxon>Peronosporaceae</taxon>
        <taxon>Peronospora</taxon>
    </lineage>
</organism>
<feature type="transmembrane region" description="Helical" evidence="1">
    <location>
        <begin position="279"/>
        <end position="298"/>
    </location>
</feature>
<keyword evidence="1" id="KW-0812">Transmembrane</keyword>
<evidence type="ECO:0000313" key="2">
    <source>
        <dbReference type="EMBL" id="CAH0477145.1"/>
    </source>
</evidence>
<dbReference type="Proteomes" id="UP001160483">
    <property type="component" value="Unassembled WGS sequence"/>
</dbReference>